<keyword evidence="2" id="KW-0677">Repeat</keyword>
<dbReference type="PANTHER" id="PTHR19918:SF1">
    <property type="entry name" value="FIZZY-RELATED PROTEIN HOMOLOG"/>
    <property type="match status" value="1"/>
</dbReference>
<accession>A0ABN9RL01</accession>
<keyword evidence="5" id="KW-1185">Reference proteome</keyword>
<sequence>APEDLLARNMLGLEPASARVLSYRRGPRQTAGACGLEVCASGGASGAPWGASAAASASRAVPQSAVKVLDAPGILDDFYSHPVDWSARNAVAVALSEMVFLFD</sequence>
<feature type="non-terminal residue" evidence="4">
    <location>
        <position position="103"/>
    </location>
</feature>
<evidence type="ECO:0000313" key="5">
    <source>
        <dbReference type="Proteomes" id="UP001189429"/>
    </source>
</evidence>
<evidence type="ECO:0000313" key="4">
    <source>
        <dbReference type="EMBL" id="CAK0819588.1"/>
    </source>
</evidence>
<dbReference type="InterPro" id="IPR015943">
    <property type="entry name" value="WD40/YVTN_repeat-like_dom_sf"/>
</dbReference>
<organism evidence="4 5">
    <name type="scientific">Prorocentrum cordatum</name>
    <dbReference type="NCBI Taxonomy" id="2364126"/>
    <lineage>
        <taxon>Eukaryota</taxon>
        <taxon>Sar</taxon>
        <taxon>Alveolata</taxon>
        <taxon>Dinophyceae</taxon>
        <taxon>Prorocentrales</taxon>
        <taxon>Prorocentraceae</taxon>
        <taxon>Prorocentrum</taxon>
    </lineage>
</organism>
<dbReference type="EMBL" id="CAUYUJ010007110">
    <property type="protein sequence ID" value="CAK0819588.1"/>
    <property type="molecule type" value="Genomic_DNA"/>
</dbReference>
<proteinExistence type="predicted"/>
<reference evidence="4" key="1">
    <citation type="submission" date="2023-10" db="EMBL/GenBank/DDBJ databases">
        <authorList>
            <person name="Chen Y."/>
            <person name="Shah S."/>
            <person name="Dougan E. K."/>
            <person name="Thang M."/>
            <person name="Chan C."/>
        </authorList>
    </citation>
    <scope>NUCLEOTIDE SEQUENCE [LARGE SCALE GENOMIC DNA]</scope>
</reference>
<evidence type="ECO:0000256" key="1">
    <source>
        <dbReference type="ARBA" id="ARBA00022574"/>
    </source>
</evidence>
<dbReference type="Proteomes" id="UP001189429">
    <property type="component" value="Unassembled WGS sequence"/>
</dbReference>
<comment type="caution">
    <text evidence="4">The sequence shown here is derived from an EMBL/GenBank/DDBJ whole genome shotgun (WGS) entry which is preliminary data.</text>
</comment>
<evidence type="ECO:0000256" key="2">
    <source>
        <dbReference type="ARBA" id="ARBA00022737"/>
    </source>
</evidence>
<name>A0ABN9RL01_9DINO</name>
<keyword evidence="1" id="KW-0853">WD repeat</keyword>
<dbReference type="Gene3D" id="2.130.10.10">
    <property type="entry name" value="YVTN repeat-like/Quinoprotein amine dehydrogenase"/>
    <property type="match status" value="1"/>
</dbReference>
<dbReference type="InterPro" id="IPR033010">
    <property type="entry name" value="Cdc20/Fizzy"/>
</dbReference>
<keyword evidence="3" id="KW-0131">Cell cycle</keyword>
<protein>
    <submittedName>
        <fullName evidence="4">Uncharacterized protein</fullName>
    </submittedName>
</protein>
<feature type="non-terminal residue" evidence="4">
    <location>
        <position position="1"/>
    </location>
</feature>
<evidence type="ECO:0000256" key="3">
    <source>
        <dbReference type="ARBA" id="ARBA00023306"/>
    </source>
</evidence>
<dbReference type="PANTHER" id="PTHR19918">
    <property type="entry name" value="CELL DIVISION CYCLE 20 CDC20 FIZZY -RELATED"/>
    <property type="match status" value="1"/>
</dbReference>
<gene>
    <name evidence="4" type="ORF">PCOR1329_LOCUS21544</name>
</gene>